<evidence type="ECO:0000313" key="3">
    <source>
        <dbReference type="Proteomes" id="UP000801492"/>
    </source>
</evidence>
<accession>A0A8K0D8M8</accession>
<sequence length="68" mass="7863">MHIRLQSPDEQSNCEYDVDELLELEQLNIDSSHSPEDDERSSKINFEKAQQTNITYEEFEGAAIEMDG</sequence>
<proteinExistence type="predicted"/>
<reference evidence="2" key="1">
    <citation type="submission" date="2019-08" db="EMBL/GenBank/DDBJ databases">
        <title>The genome of the North American firefly Photinus pyralis.</title>
        <authorList>
            <consortium name="Photinus pyralis genome working group"/>
            <person name="Fallon T.R."/>
            <person name="Sander Lower S.E."/>
            <person name="Weng J.-K."/>
        </authorList>
    </citation>
    <scope>NUCLEOTIDE SEQUENCE</scope>
    <source>
        <strain evidence="2">TRF0915ILg1</strain>
        <tissue evidence="2">Whole body</tissue>
    </source>
</reference>
<name>A0A8K0D8M8_IGNLU</name>
<keyword evidence="3" id="KW-1185">Reference proteome</keyword>
<comment type="caution">
    <text evidence="2">The sequence shown here is derived from an EMBL/GenBank/DDBJ whole genome shotgun (WGS) entry which is preliminary data.</text>
</comment>
<feature type="region of interest" description="Disordered" evidence="1">
    <location>
        <begin position="30"/>
        <end position="68"/>
    </location>
</feature>
<protein>
    <submittedName>
        <fullName evidence="2">Uncharacterized protein</fullName>
    </submittedName>
</protein>
<organism evidence="2 3">
    <name type="scientific">Ignelater luminosus</name>
    <name type="common">Cucubano</name>
    <name type="synonym">Pyrophorus luminosus</name>
    <dbReference type="NCBI Taxonomy" id="2038154"/>
    <lineage>
        <taxon>Eukaryota</taxon>
        <taxon>Metazoa</taxon>
        <taxon>Ecdysozoa</taxon>
        <taxon>Arthropoda</taxon>
        <taxon>Hexapoda</taxon>
        <taxon>Insecta</taxon>
        <taxon>Pterygota</taxon>
        <taxon>Neoptera</taxon>
        <taxon>Endopterygota</taxon>
        <taxon>Coleoptera</taxon>
        <taxon>Polyphaga</taxon>
        <taxon>Elateriformia</taxon>
        <taxon>Elateroidea</taxon>
        <taxon>Elateridae</taxon>
        <taxon>Agrypninae</taxon>
        <taxon>Pyrophorini</taxon>
        <taxon>Ignelater</taxon>
    </lineage>
</organism>
<dbReference type="EMBL" id="VTPC01002600">
    <property type="protein sequence ID" value="KAF2899839.1"/>
    <property type="molecule type" value="Genomic_DNA"/>
</dbReference>
<evidence type="ECO:0000313" key="2">
    <source>
        <dbReference type="EMBL" id="KAF2899839.1"/>
    </source>
</evidence>
<dbReference type="AlphaFoldDB" id="A0A8K0D8M8"/>
<evidence type="ECO:0000256" key="1">
    <source>
        <dbReference type="SAM" id="MobiDB-lite"/>
    </source>
</evidence>
<dbReference type="Proteomes" id="UP000801492">
    <property type="component" value="Unassembled WGS sequence"/>
</dbReference>
<gene>
    <name evidence="2" type="ORF">ILUMI_06349</name>
</gene>